<dbReference type="GO" id="GO:0016226">
    <property type="term" value="P:iron-sulfur cluster assembly"/>
    <property type="evidence" value="ECO:0007669"/>
    <property type="project" value="InterPro"/>
</dbReference>
<dbReference type="EMBL" id="CAJOBJ010056156">
    <property type="protein sequence ID" value="CAF4397566.1"/>
    <property type="molecule type" value="Genomic_DNA"/>
</dbReference>
<protein>
    <submittedName>
        <fullName evidence="7">Uncharacterized protein</fullName>
    </submittedName>
</protein>
<dbReference type="GO" id="GO:0046872">
    <property type="term" value="F:metal ion binding"/>
    <property type="evidence" value="ECO:0007669"/>
    <property type="project" value="UniProtKB-KW"/>
</dbReference>
<dbReference type="Pfam" id="PF10609">
    <property type="entry name" value="ParA"/>
    <property type="match status" value="1"/>
</dbReference>
<evidence type="ECO:0000256" key="3">
    <source>
        <dbReference type="ARBA" id="ARBA00022741"/>
    </source>
</evidence>
<evidence type="ECO:0000256" key="1">
    <source>
        <dbReference type="ARBA" id="ARBA00022485"/>
    </source>
</evidence>
<dbReference type="GO" id="GO:0140663">
    <property type="term" value="F:ATP-dependent FeS chaperone activity"/>
    <property type="evidence" value="ECO:0007669"/>
    <property type="project" value="InterPro"/>
</dbReference>
<dbReference type="GO" id="GO:0005524">
    <property type="term" value="F:ATP binding"/>
    <property type="evidence" value="ECO:0007669"/>
    <property type="project" value="UniProtKB-KW"/>
</dbReference>
<dbReference type="InterPro" id="IPR033756">
    <property type="entry name" value="YlxH/NBP35"/>
</dbReference>
<dbReference type="GO" id="GO:0005829">
    <property type="term" value="C:cytosol"/>
    <property type="evidence" value="ECO:0007669"/>
    <property type="project" value="TreeGrafter"/>
</dbReference>
<comment type="caution">
    <text evidence="7">The sequence shown here is derived from an EMBL/GenBank/DDBJ whole genome shotgun (WGS) entry which is preliminary data.</text>
</comment>
<keyword evidence="4" id="KW-0067">ATP-binding</keyword>
<dbReference type="GO" id="GO:0051539">
    <property type="term" value="F:4 iron, 4 sulfur cluster binding"/>
    <property type="evidence" value="ECO:0007669"/>
    <property type="project" value="UniProtKB-KW"/>
</dbReference>
<dbReference type="PANTHER" id="PTHR23264:SF35">
    <property type="entry name" value="CYTOSOLIC FE-S CLUSTER ASSEMBLY FACTOR NUBP1"/>
    <property type="match status" value="1"/>
</dbReference>
<evidence type="ECO:0000313" key="7">
    <source>
        <dbReference type="EMBL" id="CAF4397566.1"/>
    </source>
</evidence>
<evidence type="ECO:0000256" key="2">
    <source>
        <dbReference type="ARBA" id="ARBA00022723"/>
    </source>
</evidence>
<sequence>MENQTNNDVPADAPHACPGTSSTLAGRVSACAGCPNQSVCSSGEPRRIDPAIVEIGQRLSSVKNIILVLSGKGGVGKTTVAVLLARALARNPQLRIALLDIDICGPSVPRALGVENEQVHSSGSGWS</sequence>
<dbReference type="InterPro" id="IPR027417">
    <property type="entry name" value="P-loop_NTPase"/>
</dbReference>
<keyword evidence="5" id="KW-0408">Iron</keyword>
<evidence type="ECO:0000256" key="4">
    <source>
        <dbReference type="ARBA" id="ARBA00022840"/>
    </source>
</evidence>
<dbReference type="AlphaFoldDB" id="A0A8S2VG13"/>
<dbReference type="Gene3D" id="3.40.50.300">
    <property type="entry name" value="P-loop containing nucleotide triphosphate hydrolases"/>
    <property type="match status" value="1"/>
</dbReference>
<accession>A0A8S2VG13</accession>
<organism evidence="7 8">
    <name type="scientific">Rotaria magnacalcarata</name>
    <dbReference type="NCBI Taxonomy" id="392030"/>
    <lineage>
        <taxon>Eukaryota</taxon>
        <taxon>Metazoa</taxon>
        <taxon>Spiralia</taxon>
        <taxon>Gnathifera</taxon>
        <taxon>Rotifera</taxon>
        <taxon>Eurotatoria</taxon>
        <taxon>Bdelloidea</taxon>
        <taxon>Philodinida</taxon>
        <taxon>Philodinidae</taxon>
        <taxon>Rotaria</taxon>
    </lineage>
</organism>
<gene>
    <name evidence="7" type="ORF">GIL414_LOCUS30010</name>
</gene>
<keyword evidence="1" id="KW-0004">4Fe-4S</keyword>
<keyword evidence="6" id="KW-0411">Iron-sulfur</keyword>
<dbReference type="PANTHER" id="PTHR23264">
    <property type="entry name" value="NUCLEOTIDE-BINDING PROTEIN NBP35 YEAST -RELATED"/>
    <property type="match status" value="1"/>
</dbReference>
<evidence type="ECO:0000313" key="8">
    <source>
        <dbReference type="Proteomes" id="UP000681720"/>
    </source>
</evidence>
<dbReference type="SUPFAM" id="SSF52540">
    <property type="entry name" value="P-loop containing nucleoside triphosphate hydrolases"/>
    <property type="match status" value="1"/>
</dbReference>
<dbReference type="InterPro" id="IPR019591">
    <property type="entry name" value="Mrp/NBP35_ATP-bd"/>
</dbReference>
<feature type="non-terminal residue" evidence="7">
    <location>
        <position position="1"/>
    </location>
</feature>
<reference evidence="7" key="1">
    <citation type="submission" date="2021-02" db="EMBL/GenBank/DDBJ databases">
        <authorList>
            <person name="Nowell W R."/>
        </authorList>
    </citation>
    <scope>NUCLEOTIDE SEQUENCE</scope>
</reference>
<name>A0A8S2VG13_9BILA</name>
<keyword evidence="3" id="KW-0547">Nucleotide-binding</keyword>
<evidence type="ECO:0000256" key="5">
    <source>
        <dbReference type="ARBA" id="ARBA00023004"/>
    </source>
</evidence>
<evidence type="ECO:0000256" key="6">
    <source>
        <dbReference type="ARBA" id="ARBA00023014"/>
    </source>
</evidence>
<keyword evidence="2" id="KW-0479">Metal-binding</keyword>
<proteinExistence type="predicted"/>
<dbReference type="Proteomes" id="UP000681720">
    <property type="component" value="Unassembled WGS sequence"/>
</dbReference>